<dbReference type="PANTHER" id="PTHR12716">
    <property type="entry name" value="TRANSCRIPTION INITIATION FACTOR IIE, BETA SUBUNIT"/>
    <property type="match status" value="1"/>
</dbReference>
<dbReference type="FunFam" id="1.10.10.10:FF:000177">
    <property type="entry name" value="Transcription initiation factor IIE subunit beta"/>
    <property type="match status" value="1"/>
</dbReference>
<feature type="domain" description="WW" evidence="8">
    <location>
        <begin position="13"/>
        <end position="46"/>
    </location>
</feature>
<dbReference type="GO" id="GO:0001097">
    <property type="term" value="F:TFIIH-class transcription factor complex binding"/>
    <property type="evidence" value="ECO:0007669"/>
    <property type="project" value="TreeGrafter"/>
</dbReference>
<evidence type="ECO:0000259" key="9">
    <source>
        <dbReference type="PROSITE" id="PS51351"/>
    </source>
</evidence>
<reference evidence="10 11" key="1">
    <citation type="submission" date="2015-03" db="EMBL/GenBank/DDBJ databases">
        <title>Draft genome of the nematode, Opisthorchis viverrini.</title>
        <authorList>
            <person name="Mitreva M."/>
        </authorList>
    </citation>
    <scope>NUCLEOTIDE SEQUENCE [LARGE SCALE GENOMIC DNA]</scope>
    <source>
        <strain evidence="10">Khon Kaen</strain>
    </source>
</reference>
<dbReference type="SUPFAM" id="SSF46785">
    <property type="entry name" value="Winged helix' DNA-binding domain"/>
    <property type="match status" value="1"/>
</dbReference>
<dbReference type="GO" id="GO:0003677">
    <property type="term" value="F:DNA binding"/>
    <property type="evidence" value="ECO:0007669"/>
    <property type="project" value="UniProtKB-KW"/>
</dbReference>
<evidence type="ECO:0000256" key="4">
    <source>
        <dbReference type="ARBA" id="ARBA00023163"/>
    </source>
</evidence>
<dbReference type="InterPro" id="IPR003166">
    <property type="entry name" value="TFIIE_bsu_DNA-bd"/>
</dbReference>
<keyword evidence="2" id="KW-0805">Transcription regulation</keyword>
<sequence>MPVSLWDESDSEDELLPGWQQLVGPEGRVLFYNSRTGLSSLLHPVSRRQKRVTNTLPPGWNNSTDQAGRPIFTHETTGRVSYVDPRLLSTVTEGSRTTSRFDQFSTVDDVLRNKDLRGRVILVTGAGCGMGRMIATNLTSHGAAVVCACARCPPDARPLIPPDPCLMSPHSGGLFWIPCDLNNLSTVSQFCQIYSQTGWPINVCIFASDHFPSPKLPSSWTGLPFILPKLLKVWHKLAWRKPVTSIQQTLHKVFRRFFPINSCECNPHGDSSGLTSDGFEVTIQRNYLAQMLLLHSMVTVIERTNKTVCKPVDRFRVVFLSGRSYQSISEEWLSDHIDHLLGFRHVPSGLSNRLHHYSGIHLLQLMFLAEFQKRLGTAYVNGSTGAFPSTVLACDAGTILSVHCAGSWWKSVRYALLDQVLLWLRFVRIMFSWFTQSSAQLLATPCFCATDDGIVSWRNVKVAGQNFPVVYVADCQQKHLSWDAQGLFLVVPLLDKMDPNLLKEREAFLKRARALPVVEKPRMAPQSVEASPSPLRRTASSSASDMRSLDLRPQLQGRFAVLSKIVKYMKQRHLERDTHPLSVEEILEETMLHDTPQSTIRWLEDEALPNNPKIRVTPDRKFVFRPRYDIRTRQDLYQLLKRHELKGLGGVYLDDIAECIPDAEKVVNGFGDHVIRIVTPHDKKTILFYNDKTFDLNIDEVFKQQWRAVSVEGIHESKIEEYLKRNGISSMSGDRKTFIPTQRKKPGQRRIVQRPVKLKDNEHVEDIIEDFSDKLNKK</sequence>
<keyword evidence="4" id="KW-0804">Transcription</keyword>
<dbReference type="PROSITE" id="PS50020">
    <property type="entry name" value="WW_DOMAIN_2"/>
    <property type="match status" value="2"/>
</dbReference>
<dbReference type="GO" id="GO:0005673">
    <property type="term" value="C:transcription factor TFIIE complex"/>
    <property type="evidence" value="ECO:0007669"/>
    <property type="project" value="InterPro"/>
</dbReference>
<feature type="region of interest" description="Disordered" evidence="7">
    <location>
        <begin position="521"/>
        <end position="547"/>
    </location>
</feature>
<comment type="function">
    <text evidence="6">Recruits TFIIH to the initiation complex and stimulates the RNA polymerase II C-terminal domain kinase and DNA-dependent ATPase activities of TFIIH. Both TFIIH and TFIIE are required for promoter clearance by RNA polymerase.</text>
</comment>
<gene>
    <name evidence="10" type="ORF">X801_05646</name>
</gene>
<dbReference type="EMBL" id="KV894110">
    <property type="protein sequence ID" value="OON18499.1"/>
    <property type="molecule type" value="Genomic_DNA"/>
</dbReference>
<evidence type="ECO:0000256" key="7">
    <source>
        <dbReference type="SAM" id="MobiDB-lite"/>
    </source>
</evidence>
<dbReference type="PROSITE" id="PS51351">
    <property type="entry name" value="TFIIE_BETA_C"/>
    <property type="match status" value="1"/>
</dbReference>
<feature type="domain" description="TFIIE beta" evidence="9">
    <location>
        <begin position="545"/>
        <end position="631"/>
    </location>
</feature>
<dbReference type="Pfam" id="PF02186">
    <property type="entry name" value="TFIIE_beta"/>
    <property type="match status" value="1"/>
</dbReference>
<dbReference type="PANTHER" id="PTHR12716:SF8">
    <property type="entry name" value="TRANSCRIPTION INITIATION FACTOR IIE SUBUNIT BETA"/>
    <property type="match status" value="1"/>
</dbReference>
<dbReference type="Gene3D" id="1.10.10.10">
    <property type="entry name" value="Winged helix-like DNA-binding domain superfamily/Winged helix DNA-binding domain"/>
    <property type="match status" value="1"/>
</dbReference>
<evidence type="ECO:0000256" key="6">
    <source>
        <dbReference type="ARBA" id="ARBA00025581"/>
    </source>
</evidence>
<keyword evidence="5" id="KW-0539">Nucleus</keyword>
<dbReference type="SUPFAM" id="SSF51045">
    <property type="entry name" value="WW domain"/>
    <property type="match status" value="1"/>
</dbReference>
<dbReference type="CDD" id="cd07977">
    <property type="entry name" value="TFIIE_beta_winged_helix"/>
    <property type="match status" value="1"/>
</dbReference>
<evidence type="ECO:0000313" key="11">
    <source>
        <dbReference type="Proteomes" id="UP000243686"/>
    </source>
</evidence>
<dbReference type="SMART" id="SM00456">
    <property type="entry name" value="WW"/>
    <property type="match status" value="2"/>
</dbReference>
<evidence type="ECO:0000256" key="1">
    <source>
        <dbReference type="ARBA" id="ARBA00004123"/>
    </source>
</evidence>
<keyword evidence="3" id="KW-0238">DNA-binding</keyword>
<evidence type="ECO:0000256" key="2">
    <source>
        <dbReference type="ARBA" id="ARBA00023015"/>
    </source>
</evidence>
<dbReference type="InterPro" id="IPR001202">
    <property type="entry name" value="WW_dom"/>
</dbReference>
<dbReference type="Proteomes" id="UP000243686">
    <property type="component" value="Unassembled WGS sequence"/>
</dbReference>
<organism evidence="10 11">
    <name type="scientific">Opisthorchis viverrini</name>
    <name type="common">Southeast Asian liver fluke</name>
    <dbReference type="NCBI Taxonomy" id="6198"/>
    <lineage>
        <taxon>Eukaryota</taxon>
        <taxon>Metazoa</taxon>
        <taxon>Spiralia</taxon>
        <taxon>Lophotrochozoa</taxon>
        <taxon>Platyhelminthes</taxon>
        <taxon>Trematoda</taxon>
        <taxon>Digenea</taxon>
        <taxon>Opisthorchiida</taxon>
        <taxon>Opisthorchiata</taxon>
        <taxon>Opisthorchiidae</taxon>
        <taxon>Opisthorchis</taxon>
    </lineage>
</organism>
<dbReference type="InterPro" id="IPR036291">
    <property type="entry name" value="NAD(P)-bd_dom_sf"/>
</dbReference>
<comment type="subcellular location">
    <subcellularLocation>
        <location evidence="1">Nucleus</location>
    </subcellularLocation>
</comment>
<evidence type="ECO:0000256" key="5">
    <source>
        <dbReference type="ARBA" id="ARBA00023242"/>
    </source>
</evidence>
<dbReference type="GO" id="GO:0006367">
    <property type="term" value="P:transcription initiation at RNA polymerase II promoter"/>
    <property type="evidence" value="ECO:0007669"/>
    <property type="project" value="InterPro"/>
</dbReference>
<protein>
    <submittedName>
        <fullName evidence="10">TFIIE beta subunit core domain protein</fullName>
    </submittedName>
</protein>
<dbReference type="SUPFAM" id="SSF51735">
    <property type="entry name" value="NAD(P)-binding Rossmann-fold domains"/>
    <property type="match status" value="1"/>
</dbReference>
<dbReference type="Gene3D" id="3.40.50.720">
    <property type="entry name" value="NAD(P)-binding Rossmann-like Domain"/>
    <property type="match status" value="1"/>
</dbReference>
<dbReference type="InterPro" id="IPR036390">
    <property type="entry name" value="WH_DNA-bd_sf"/>
</dbReference>
<dbReference type="InterPro" id="IPR036020">
    <property type="entry name" value="WW_dom_sf"/>
</dbReference>
<dbReference type="Gene3D" id="2.20.70.10">
    <property type="match status" value="1"/>
</dbReference>
<keyword evidence="11" id="KW-1185">Reference proteome</keyword>
<dbReference type="InterPro" id="IPR036388">
    <property type="entry name" value="WH-like_DNA-bd_sf"/>
</dbReference>
<evidence type="ECO:0000259" key="8">
    <source>
        <dbReference type="PROSITE" id="PS50020"/>
    </source>
</evidence>
<dbReference type="AlphaFoldDB" id="A0A1S8WVC8"/>
<accession>A0A1S8WVC8</accession>
<evidence type="ECO:0000313" key="10">
    <source>
        <dbReference type="EMBL" id="OON18499.1"/>
    </source>
</evidence>
<name>A0A1S8WVC8_OPIVI</name>
<proteinExistence type="predicted"/>
<feature type="domain" description="WW" evidence="8">
    <location>
        <begin position="54"/>
        <end position="87"/>
    </location>
</feature>
<evidence type="ECO:0000256" key="3">
    <source>
        <dbReference type="ARBA" id="ARBA00023125"/>
    </source>
</evidence>
<dbReference type="InterPro" id="IPR016656">
    <property type="entry name" value="TFIIE-bsu"/>
</dbReference>